<dbReference type="InterPro" id="IPR036249">
    <property type="entry name" value="Thioredoxin-like_sf"/>
</dbReference>
<dbReference type="RefSeq" id="WP_343186797.1">
    <property type="nucleotide sequence ID" value="NZ_JBCITM010000016.1"/>
</dbReference>
<organism evidence="2 3">
    <name type="scientific">Anoxynatronum sibiricum</name>
    <dbReference type="NCBI Taxonomy" id="210623"/>
    <lineage>
        <taxon>Bacteria</taxon>
        <taxon>Bacillati</taxon>
        <taxon>Bacillota</taxon>
        <taxon>Clostridia</taxon>
        <taxon>Eubacteriales</taxon>
        <taxon>Clostridiaceae</taxon>
        <taxon>Anoxynatronum</taxon>
    </lineage>
</organism>
<comment type="caution">
    <text evidence="2">The sequence shown here is derived from an EMBL/GenBank/DDBJ whole genome shotgun (WGS) entry which is preliminary data.</text>
</comment>
<evidence type="ECO:0000313" key="3">
    <source>
        <dbReference type="Proteomes" id="UP001407405"/>
    </source>
</evidence>
<evidence type="ECO:0000259" key="1">
    <source>
        <dbReference type="Pfam" id="PF00578"/>
    </source>
</evidence>
<name>A0ABU9VWF4_9CLOT</name>
<dbReference type="EMBL" id="JBCITM010000016">
    <property type="protein sequence ID" value="MEN1761495.1"/>
    <property type="molecule type" value="Genomic_DNA"/>
</dbReference>
<dbReference type="Gene3D" id="3.40.30.10">
    <property type="entry name" value="Glutaredoxin"/>
    <property type="match status" value="1"/>
</dbReference>
<proteinExistence type="predicted"/>
<keyword evidence="3" id="KW-1185">Reference proteome</keyword>
<protein>
    <submittedName>
        <fullName evidence="2">Redoxin domain-containing protein</fullName>
    </submittedName>
</protein>
<evidence type="ECO:0000313" key="2">
    <source>
        <dbReference type="EMBL" id="MEN1761495.1"/>
    </source>
</evidence>
<sequence>MCAQQLGQLNDAIEEIEDLGYALYGVSADTPAAHEALTEKIGLSYPLMSDPEIMFYREAGIIQPQASTVHRGIVIYSPEGERLYQQVTDDPATALLQHLQLNR</sequence>
<reference evidence="2 3" key="1">
    <citation type="submission" date="2024-04" db="EMBL/GenBank/DDBJ databases">
        <title>Genome sequencing and metabolic network reconstruction of aminoacids and betaine degradation by Anoxynatronum sibiricum.</title>
        <authorList>
            <person name="Detkova E.N."/>
            <person name="Boltjanskaja Y.V."/>
            <person name="Mardanov A.V."/>
            <person name="Kevbrin V."/>
        </authorList>
    </citation>
    <scope>NUCLEOTIDE SEQUENCE [LARGE SCALE GENOMIC DNA]</scope>
    <source>
        <strain evidence="2 3">Z-7981</strain>
    </source>
</reference>
<dbReference type="SUPFAM" id="SSF52833">
    <property type="entry name" value="Thioredoxin-like"/>
    <property type="match status" value="1"/>
</dbReference>
<feature type="domain" description="Alkyl hydroperoxide reductase subunit C/ Thiol specific antioxidant" evidence="1">
    <location>
        <begin position="2"/>
        <end position="80"/>
    </location>
</feature>
<dbReference type="Proteomes" id="UP001407405">
    <property type="component" value="Unassembled WGS sequence"/>
</dbReference>
<gene>
    <name evidence="2" type="ORF">AAIG11_13485</name>
</gene>
<dbReference type="InterPro" id="IPR000866">
    <property type="entry name" value="AhpC/TSA"/>
</dbReference>
<accession>A0ABU9VWF4</accession>
<dbReference type="Pfam" id="PF00578">
    <property type="entry name" value="AhpC-TSA"/>
    <property type="match status" value="1"/>
</dbReference>